<dbReference type="KEGG" id="maic:MAIC_04280"/>
<dbReference type="InterPro" id="IPR021202">
    <property type="entry name" value="Rv3654c-like"/>
</dbReference>
<keyword evidence="1" id="KW-1133">Transmembrane helix</keyword>
<accession>A0AAD1MAL1</accession>
<dbReference type="Pfam" id="PF13400">
    <property type="entry name" value="Tad"/>
    <property type="match status" value="1"/>
</dbReference>
<dbReference type="Proteomes" id="UP000467327">
    <property type="component" value="Chromosome"/>
</dbReference>
<gene>
    <name evidence="3" type="ORF">MAIC_04280</name>
</gene>
<evidence type="ECO:0000259" key="2">
    <source>
        <dbReference type="Pfam" id="PF13400"/>
    </source>
</evidence>
<dbReference type="AlphaFoldDB" id="A0AAD1MAL1"/>
<dbReference type="InterPro" id="IPR028087">
    <property type="entry name" value="Tad_N"/>
</dbReference>
<feature type="transmembrane region" description="Helical" evidence="1">
    <location>
        <begin position="12"/>
        <end position="34"/>
    </location>
</feature>
<organism evidence="3 4">
    <name type="scientific">Mycolicibacterium aichiense</name>
    <dbReference type="NCBI Taxonomy" id="1799"/>
    <lineage>
        <taxon>Bacteria</taxon>
        <taxon>Bacillati</taxon>
        <taxon>Actinomycetota</taxon>
        <taxon>Actinomycetes</taxon>
        <taxon>Mycobacteriales</taxon>
        <taxon>Mycobacteriaceae</taxon>
        <taxon>Mycolicibacterium</taxon>
    </lineage>
</organism>
<feature type="domain" description="Putative Flp pilus-assembly TadG-like N-terminal" evidence="2">
    <location>
        <begin position="13"/>
        <end position="59"/>
    </location>
</feature>
<keyword evidence="4" id="KW-1185">Reference proteome</keyword>
<reference evidence="3 4" key="1">
    <citation type="journal article" date="2019" name="Emerg. Microbes Infect.">
        <title>Comprehensive subspecies identification of 175 nontuberculous mycobacteria species based on 7547 genomic profiles.</title>
        <authorList>
            <person name="Matsumoto Y."/>
            <person name="Kinjo T."/>
            <person name="Motooka D."/>
            <person name="Nabeya D."/>
            <person name="Jung N."/>
            <person name="Uechi K."/>
            <person name="Horii T."/>
            <person name="Iida T."/>
            <person name="Fujita J."/>
            <person name="Nakamura S."/>
        </authorList>
    </citation>
    <scope>NUCLEOTIDE SEQUENCE [LARGE SCALE GENOMIC DNA]</scope>
    <source>
        <strain evidence="3 4">JCM 6376</strain>
    </source>
</reference>
<protein>
    <recommendedName>
        <fullName evidence="2">Putative Flp pilus-assembly TadG-like N-terminal domain-containing protein</fullName>
    </recommendedName>
</protein>
<evidence type="ECO:0000313" key="3">
    <source>
        <dbReference type="EMBL" id="BBX05625.1"/>
    </source>
</evidence>
<dbReference type="NCBIfam" id="TIGR03816">
    <property type="entry name" value="tadE_like_DECH"/>
    <property type="match status" value="1"/>
</dbReference>
<keyword evidence="1" id="KW-0472">Membrane</keyword>
<keyword evidence="1" id="KW-0812">Transmembrane</keyword>
<name>A0AAD1MAL1_9MYCO</name>
<evidence type="ECO:0000256" key="1">
    <source>
        <dbReference type="SAM" id="Phobius"/>
    </source>
</evidence>
<sequence length="121" mass="11927">MSRPASLARDEHGVATVLAAVLIAILAAITVAGVQVGSAVVARHRAQAGADMAALAAAMWLPQGAETACRQAAAVSRAMGAALSGCDVDTLDIVVHVEVATGRLLGGRAHAAARAGPVDLG</sequence>
<dbReference type="EMBL" id="AP022561">
    <property type="protein sequence ID" value="BBX05625.1"/>
    <property type="molecule type" value="Genomic_DNA"/>
</dbReference>
<proteinExistence type="predicted"/>
<evidence type="ECO:0000313" key="4">
    <source>
        <dbReference type="Proteomes" id="UP000467327"/>
    </source>
</evidence>